<dbReference type="Gene3D" id="1.10.510.10">
    <property type="entry name" value="Transferase(Phosphotransferase) domain 1"/>
    <property type="match status" value="1"/>
</dbReference>
<dbReference type="AlphaFoldDB" id="A0AAN7ZS94"/>
<evidence type="ECO:0000259" key="6">
    <source>
        <dbReference type="PROSITE" id="PS50011"/>
    </source>
</evidence>
<dbReference type="Pfam" id="PF00069">
    <property type="entry name" value="Pkinase"/>
    <property type="match status" value="1"/>
</dbReference>
<feature type="binding site" evidence="4">
    <location>
        <position position="73"/>
    </location>
    <ligand>
        <name>ATP</name>
        <dbReference type="ChEBI" id="CHEBI:30616"/>
    </ligand>
</feature>
<dbReference type="FunFam" id="3.30.200.20:FF:000042">
    <property type="entry name" value="Aurora kinase A"/>
    <property type="match status" value="1"/>
</dbReference>
<dbReference type="PANTHER" id="PTHR48012:SF26">
    <property type="entry name" value="SERINE_THREONINE-PROTEIN KINASE DDB_G0283821-RELATED"/>
    <property type="match status" value="1"/>
</dbReference>
<evidence type="ECO:0000256" key="3">
    <source>
        <dbReference type="ARBA" id="ARBA00022840"/>
    </source>
</evidence>
<keyword evidence="3 4" id="KW-0067">ATP-binding</keyword>
<dbReference type="PROSITE" id="PS00107">
    <property type="entry name" value="PROTEIN_KINASE_ATP"/>
    <property type="match status" value="1"/>
</dbReference>
<dbReference type="PROSITE" id="PS50011">
    <property type="entry name" value="PROTEIN_KINASE_DOM"/>
    <property type="match status" value="1"/>
</dbReference>
<dbReference type="SMART" id="SM00220">
    <property type="entry name" value="S_TKc"/>
    <property type="match status" value="1"/>
</dbReference>
<evidence type="ECO:0000256" key="4">
    <source>
        <dbReference type="PROSITE-ProRule" id="PRU10141"/>
    </source>
</evidence>
<organism evidence="7 8">
    <name type="scientific">Arxiozyma heterogenica</name>
    <dbReference type="NCBI Taxonomy" id="278026"/>
    <lineage>
        <taxon>Eukaryota</taxon>
        <taxon>Fungi</taxon>
        <taxon>Dikarya</taxon>
        <taxon>Ascomycota</taxon>
        <taxon>Saccharomycotina</taxon>
        <taxon>Saccharomycetes</taxon>
        <taxon>Saccharomycetales</taxon>
        <taxon>Saccharomycetaceae</taxon>
        <taxon>Arxiozyma</taxon>
    </lineage>
</organism>
<dbReference type="GO" id="GO:0005524">
    <property type="term" value="F:ATP binding"/>
    <property type="evidence" value="ECO:0007669"/>
    <property type="project" value="UniProtKB-UniRule"/>
</dbReference>
<feature type="compositionally biased region" description="Basic and acidic residues" evidence="5">
    <location>
        <begin position="27"/>
        <end position="37"/>
    </location>
</feature>
<evidence type="ECO:0000256" key="2">
    <source>
        <dbReference type="ARBA" id="ARBA00022741"/>
    </source>
</evidence>
<feature type="compositionally biased region" description="Polar residues" evidence="5">
    <location>
        <begin position="7"/>
        <end position="18"/>
    </location>
</feature>
<dbReference type="InterPro" id="IPR008271">
    <property type="entry name" value="Ser/Thr_kinase_AS"/>
</dbReference>
<dbReference type="EC" id="2.7.11.1" evidence="1"/>
<dbReference type="SUPFAM" id="SSF56112">
    <property type="entry name" value="Protein kinase-like (PK-like)"/>
    <property type="match status" value="1"/>
</dbReference>
<dbReference type="InterPro" id="IPR000719">
    <property type="entry name" value="Prot_kinase_dom"/>
</dbReference>
<comment type="caution">
    <text evidence="7">The sequence shown here is derived from an EMBL/GenBank/DDBJ whole genome shotgun (WGS) entry which is preliminary data.</text>
</comment>
<accession>A0AAN7ZS94</accession>
<dbReference type="EMBL" id="JAWIZZ010000047">
    <property type="protein sequence ID" value="KAK5779369.1"/>
    <property type="molecule type" value="Genomic_DNA"/>
</dbReference>
<name>A0AAN7ZS94_9SACH</name>
<dbReference type="Proteomes" id="UP001306508">
    <property type="component" value="Unassembled WGS sequence"/>
</dbReference>
<dbReference type="InterPro" id="IPR050629">
    <property type="entry name" value="STE20/SPS1-PAK"/>
</dbReference>
<dbReference type="InterPro" id="IPR011009">
    <property type="entry name" value="Kinase-like_dom_sf"/>
</dbReference>
<dbReference type="PANTHER" id="PTHR48012">
    <property type="entry name" value="STERILE20-LIKE KINASE, ISOFORM B-RELATED"/>
    <property type="match status" value="1"/>
</dbReference>
<protein>
    <recommendedName>
        <fullName evidence="1">non-specific serine/threonine protein kinase</fullName>
        <ecNumber evidence="1">2.7.11.1</ecNumber>
    </recommendedName>
</protein>
<dbReference type="FunFam" id="1.10.510.10:FF:000571">
    <property type="entry name" value="Maternal embryonic leucine zipper kinase"/>
    <property type="match status" value="1"/>
</dbReference>
<dbReference type="GO" id="GO:0004674">
    <property type="term" value="F:protein serine/threonine kinase activity"/>
    <property type="evidence" value="ECO:0007669"/>
    <property type="project" value="UniProtKB-EC"/>
</dbReference>
<evidence type="ECO:0000256" key="5">
    <source>
        <dbReference type="SAM" id="MobiDB-lite"/>
    </source>
</evidence>
<keyword evidence="2 4" id="KW-0547">Nucleotide-binding</keyword>
<evidence type="ECO:0000256" key="1">
    <source>
        <dbReference type="ARBA" id="ARBA00012513"/>
    </source>
</evidence>
<gene>
    <name evidence="7" type="ORF">RI543_003260</name>
</gene>
<feature type="domain" description="Protein kinase" evidence="6">
    <location>
        <begin position="44"/>
        <end position="294"/>
    </location>
</feature>
<dbReference type="InterPro" id="IPR017441">
    <property type="entry name" value="Protein_kinase_ATP_BS"/>
</dbReference>
<evidence type="ECO:0000313" key="8">
    <source>
        <dbReference type="Proteomes" id="UP001306508"/>
    </source>
</evidence>
<feature type="region of interest" description="Disordered" evidence="5">
    <location>
        <begin position="1"/>
        <end position="43"/>
    </location>
</feature>
<sequence>MEEFEPGNNSCVTPSQVRQKFHHDNKKRSNNDKDKPSSKSSAQYQLKQVIGKGSYGIVYKAENKTTGQIVAIKEINYDNDDDLKEIMIEINLLKNLNHINIVKYHGFIQKMSNLYIILEYAAKGSLKTLMANRPEKCLSEAETKIYIRQTLNGLVYLHDKGVIHRDIKAANLLLDANNIVKLADFGVSTKVNNSAMTLAGSLNWMAPEIITNKGASTISDIWSLGATVVELLTGKPPYHNLLDINIYYAMENKDEQYYPPASLSDESKEFLKSCLQKNMFERSTAKDLLNHPWIKSSLNNDDKLAKYKEDFVQEETNWDADFKEKEINDLFNIFNNSPRKMLINSSPLKSLSLKKNNGYNENLDMDHSNPQFNKSRSRLSIIKADNKNPYENYQNIDERDSNNNYTADIDDSLLYDGYYYLNAIREDKNNVAFKDLTDDRINNISTECNLEDIIVTFFELLQRDKLSTDTIIGLSRILANDSIINNSKLIDSILRFGGGSLLTNNSELLLQWYNHQHDRDRFLKVLIKNGIMNLHRTDNLKSNNGLYFDLVYKYLECTSMKFWYTWCNKNIDPNFLIESLYTSNLKKIQSIILKLASFDNNANRGGNFWVYKKVLPLIVQHSASNNCQITYIIFKTVTYLLQWSPTNSVLHDLATQSNITRKSSTSSMPGTVSMTPIMNSPIKPQRILSNQYFKPLNINYNNNSNNININDRQITMEDLETHLKLPKNFTKWLFNYLDTIEKFLINNDSDNIHVWKYFIKVCYISSKIDKDILYQLLESKKFIKLITFIVNRYEDSLTQTRDTDLKDYRFSNKMLKKQDQRNLKSIIQTIILLLVDISRLSNNKNTIKIYYIYQMDKIIFNIANNYEEFLPLCIEYLLNVTISDIFVDYSNKEQNILINTLSSAFYRFEAEDSTFNSIINKFINFFSSSNDKKSAIFKKISEQIVCNSEFINRIKLFFKLYENSLLIQIELLKLIKLLFTSYDQNKTVIDQVVSFLQINWKKDENGTSSSRQVGRNSILIIQLCKDIASM</sequence>
<dbReference type="PROSITE" id="PS00108">
    <property type="entry name" value="PROTEIN_KINASE_ST"/>
    <property type="match status" value="1"/>
</dbReference>
<reference evidence="8" key="1">
    <citation type="submission" date="2023-07" db="EMBL/GenBank/DDBJ databases">
        <title>A draft genome of Kazachstania heterogenica Y-27499.</title>
        <authorList>
            <person name="Donic C."/>
            <person name="Kralova J.S."/>
            <person name="Fidel L."/>
            <person name="Ben-Dor S."/>
            <person name="Jung S."/>
        </authorList>
    </citation>
    <scope>NUCLEOTIDE SEQUENCE [LARGE SCALE GENOMIC DNA]</scope>
    <source>
        <strain evidence="8">Y27499</strain>
    </source>
</reference>
<dbReference type="GO" id="GO:0005737">
    <property type="term" value="C:cytoplasm"/>
    <property type="evidence" value="ECO:0007669"/>
    <property type="project" value="TreeGrafter"/>
</dbReference>
<keyword evidence="8" id="KW-1185">Reference proteome</keyword>
<evidence type="ECO:0000313" key="7">
    <source>
        <dbReference type="EMBL" id="KAK5779369.1"/>
    </source>
</evidence>
<proteinExistence type="predicted"/>